<organism evidence="2 3">
    <name type="scientific">Xylaria flabelliformis</name>
    <dbReference type="NCBI Taxonomy" id="2512241"/>
    <lineage>
        <taxon>Eukaryota</taxon>
        <taxon>Fungi</taxon>
        <taxon>Dikarya</taxon>
        <taxon>Ascomycota</taxon>
        <taxon>Pezizomycotina</taxon>
        <taxon>Sordariomycetes</taxon>
        <taxon>Xylariomycetidae</taxon>
        <taxon>Xylariales</taxon>
        <taxon>Xylariaceae</taxon>
        <taxon>Xylaria</taxon>
    </lineage>
</organism>
<accession>A0A553IE80</accession>
<evidence type="ECO:0000313" key="3">
    <source>
        <dbReference type="Proteomes" id="UP000319160"/>
    </source>
</evidence>
<keyword evidence="3" id="KW-1185">Reference proteome</keyword>
<evidence type="ECO:0000313" key="2">
    <source>
        <dbReference type="EMBL" id="TRX98493.1"/>
    </source>
</evidence>
<comment type="caution">
    <text evidence="2">The sequence shown here is derived from an EMBL/GenBank/DDBJ whole genome shotgun (WGS) entry which is preliminary data.</text>
</comment>
<dbReference type="OrthoDB" id="66095at2759"/>
<gene>
    <name evidence="2" type="ORF">FHL15_000567</name>
</gene>
<reference evidence="3" key="1">
    <citation type="submission" date="2019-06" db="EMBL/GenBank/DDBJ databases">
        <title>Draft genome sequence of the griseofulvin-producing fungus Xylaria cubensis strain G536.</title>
        <authorList>
            <person name="Mead M.E."/>
            <person name="Raja H.A."/>
            <person name="Steenwyk J.L."/>
            <person name="Knowles S.L."/>
            <person name="Oberlies N.H."/>
            <person name="Rokas A."/>
        </authorList>
    </citation>
    <scope>NUCLEOTIDE SEQUENCE [LARGE SCALE GENOMIC DNA]</scope>
    <source>
        <strain evidence="3">G536</strain>
    </source>
</reference>
<feature type="region of interest" description="Disordered" evidence="1">
    <location>
        <begin position="240"/>
        <end position="271"/>
    </location>
</feature>
<name>A0A553IE80_9PEZI</name>
<evidence type="ECO:0008006" key="4">
    <source>
        <dbReference type="Google" id="ProtNLM"/>
    </source>
</evidence>
<evidence type="ECO:0000256" key="1">
    <source>
        <dbReference type="SAM" id="MobiDB-lite"/>
    </source>
</evidence>
<dbReference type="EMBL" id="VFLP01000002">
    <property type="protein sequence ID" value="TRX98493.1"/>
    <property type="molecule type" value="Genomic_DNA"/>
</dbReference>
<protein>
    <recommendedName>
        <fullName evidence="4">Ankyrin repeat protein</fullName>
    </recommendedName>
</protein>
<dbReference type="Proteomes" id="UP000319160">
    <property type="component" value="Unassembled WGS sequence"/>
</dbReference>
<proteinExistence type="predicted"/>
<dbReference type="AlphaFoldDB" id="A0A553IE80"/>
<dbReference type="STRING" id="2512241.A0A553IE80"/>
<sequence length="376" mass="42565">MSAMMSLSGWRVGSASASKAVLAILFRLIATILSFGSLQKLTRHSSHQSSTMIHRPGRARIPFRRVPLTNGPERPPELSNTFERTPKDCAEVRRILSKAANFPPEVIDIVMDFAEYWACSVTSVDYSVTANGHLAIHGGSEREDKLLLRTEPLGLTTWHSDDQDRWQAPAPTRQLNKDYPQEELDGFVEGPPSTLEHPARKIIFDIVSRDQGWSHDLDSHHTFRHSWTWFEAGIDRFDKGHKPSKDGVESESEVSSSSTKGPTTDDLRPVWPPLKESLTEYDHALHPVPDHMIQSNRVAEHDWQHHHIEWSWTDRADPELRVSEELEANGRGPATGDGSFLRTLKVGDMVTVWGHARFPGWINSVQKVRVQVYWAL</sequence>